<feature type="region of interest" description="Disordered" evidence="1">
    <location>
        <begin position="40"/>
        <end position="67"/>
    </location>
</feature>
<evidence type="ECO:0000256" key="1">
    <source>
        <dbReference type="SAM" id="MobiDB-lite"/>
    </source>
</evidence>
<organism evidence="2 3">
    <name type="scientific">Streptomyces cathayae</name>
    <dbReference type="NCBI Taxonomy" id="3031124"/>
    <lineage>
        <taxon>Bacteria</taxon>
        <taxon>Bacillati</taxon>
        <taxon>Actinomycetota</taxon>
        <taxon>Actinomycetes</taxon>
        <taxon>Kitasatosporales</taxon>
        <taxon>Streptomycetaceae</taxon>
        <taxon>Streptomyces</taxon>
    </lineage>
</organism>
<evidence type="ECO:0000313" key="3">
    <source>
        <dbReference type="Proteomes" id="UP001216440"/>
    </source>
</evidence>
<dbReference type="RefSeq" id="WP_279336261.1">
    <property type="nucleotide sequence ID" value="NZ_CP121682.1"/>
</dbReference>
<dbReference type="EMBL" id="CP121682">
    <property type="protein sequence ID" value="WGD43209.1"/>
    <property type="molecule type" value="Genomic_DNA"/>
</dbReference>
<protein>
    <submittedName>
        <fullName evidence="2">Uncharacterized protein</fullName>
    </submittedName>
</protein>
<dbReference type="Proteomes" id="UP001216440">
    <property type="component" value="Chromosome"/>
</dbReference>
<name>A0ABY8K6F1_9ACTN</name>
<accession>A0ABY8K6F1</accession>
<feature type="region of interest" description="Disordered" evidence="1">
    <location>
        <begin position="92"/>
        <end position="117"/>
    </location>
</feature>
<sequence>MAATYDLPSDLLAGQEELRQVQAELSALLKRLPWSVEPVDGFSDDAGRRQVERPASPGWTEDEQAEVEKLRRREHELVVFVSAHRCRAKLTGADRVHARSRLKHAHANPPKGTERSP</sequence>
<keyword evidence="3" id="KW-1185">Reference proteome</keyword>
<reference evidence="2 3" key="1">
    <citation type="submission" date="2023-03" db="EMBL/GenBank/DDBJ databases">
        <authorList>
            <person name="Mo P."/>
        </authorList>
    </citation>
    <scope>NUCLEOTIDE SEQUENCE [LARGE SCALE GENOMIC DNA]</scope>
    <source>
        <strain evidence="2 3">HUAS 5</strain>
    </source>
</reference>
<proteinExistence type="predicted"/>
<gene>
    <name evidence="2" type="ORF">PYS65_25475</name>
</gene>
<evidence type="ECO:0000313" key="2">
    <source>
        <dbReference type="EMBL" id="WGD43209.1"/>
    </source>
</evidence>